<dbReference type="InterPro" id="IPR036873">
    <property type="entry name" value="Rhodanese-like_dom_sf"/>
</dbReference>
<dbReference type="SUPFAM" id="SSF52821">
    <property type="entry name" value="Rhodanese/Cell cycle control phosphatase"/>
    <property type="match status" value="2"/>
</dbReference>
<dbReference type="Proteomes" id="UP000195991">
    <property type="component" value="Unassembled WGS sequence"/>
</dbReference>
<evidence type="ECO:0000313" key="4">
    <source>
        <dbReference type="Proteomes" id="UP000195991"/>
    </source>
</evidence>
<dbReference type="PANTHER" id="PTHR43031">
    <property type="entry name" value="FAD-DEPENDENT OXIDOREDUCTASE"/>
    <property type="match status" value="1"/>
</dbReference>
<dbReference type="PROSITE" id="PS50206">
    <property type="entry name" value="RHODANESE_3"/>
    <property type="match status" value="1"/>
</dbReference>
<feature type="domain" description="Rhodanese" evidence="2">
    <location>
        <begin position="162"/>
        <end position="240"/>
    </location>
</feature>
<sequence length="241" mass="27852">MFYIVISLLVWMLGILVKRYIPVLNVAYISLEQVREMESVVVDVRNYTESHSDNTSRIMCIPYAYLKRYYHEIPNKPLHLIVHNKVDRNLSVRFLRKGSIFKAIVYIWTGKKHKRSLNSFMDVKTILNVILIVLVSWFIISRFLPVRGVKNISGKDLKRMMGQKNKQFIDVRTVGEYRGNHMKGFQNIPLNELASKANQLDKNKEVIVICQSGMRSKQAAKVLKKLGFQHVINVSGGMNGL</sequence>
<keyword evidence="1" id="KW-1133">Transmembrane helix</keyword>
<dbReference type="CDD" id="cd00158">
    <property type="entry name" value="RHOD"/>
    <property type="match status" value="1"/>
</dbReference>
<protein>
    <submittedName>
        <fullName evidence="3">Rhodanese-like domain protein</fullName>
    </submittedName>
</protein>
<accession>A0A1C4AGL4</accession>
<dbReference type="Gene3D" id="3.40.250.10">
    <property type="entry name" value="Rhodanese-like domain"/>
    <property type="match status" value="1"/>
</dbReference>
<dbReference type="InterPro" id="IPR001763">
    <property type="entry name" value="Rhodanese-like_dom"/>
</dbReference>
<evidence type="ECO:0000256" key="1">
    <source>
        <dbReference type="SAM" id="Phobius"/>
    </source>
</evidence>
<dbReference type="InterPro" id="IPR050229">
    <property type="entry name" value="GlpE_sulfurtransferase"/>
</dbReference>
<dbReference type="PANTHER" id="PTHR43031:SF17">
    <property type="entry name" value="SULFURTRANSFERASE YTWF-RELATED"/>
    <property type="match status" value="1"/>
</dbReference>
<dbReference type="EMBL" id="FMBI01000022">
    <property type="protein sequence ID" value="SCB93743.1"/>
    <property type="molecule type" value="Genomic_DNA"/>
</dbReference>
<feature type="transmembrane region" description="Helical" evidence="1">
    <location>
        <begin position="125"/>
        <end position="145"/>
    </location>
</feature>
<proteinExistence type="predicted"/>
<reference evidence="3 4" key="1">
    <citation type="submission" date="2016-08" db="EMBL/GenBank/DDBJ databases">
        <authorList>
            <person name="Seilhamer J.J."/>
        </authorList>
    </citation>
    <scope>NUCLEOTIDE SEQUENCE [LARGE SCALE GENOMIC DNA]</scope>
    <source>
        <strain evidence="3 4">IEBC_T61001</strain>
    </source>
</reference>
<keyword evidence="1" id="KW-0472">Membrane</keyword>
<dbReference type="SMART" id="SM00450">
    <property type="entry name" value="RHOD"/>
    <property type="match status" value="1"/>
</dbReference>
<dbReference type="Pfam" id="PF00581">
    <property type="entry name" value="Rhodanese"/>
    <property type="match status" value="1"/>
</dbReference>
<evidence type="ECO:0000259" key="2">
    <source>
        <dbReference type="PROSITE" id="PS50206"/>
    </source>
</evidence>
<keyword evidence="1" id="KW-0812">Transmembrane</keyword>
<dbReference type="AlphaFoldDB" id="A0A1C4AGL4"/>
<gene>
    <name evidence="3" type="ORF">BTT61001_00754</name>
</gene>
<organism evidence="3 4">
    <name type="scientific">Bacillus thuringiensis</name>
    <dbReference type="NCBI Taxonomy" id="1428"/>
    <lineage>
        <taxon>Bacteria</taxon>
        <taxon>Bacillati</taxon>
        <taxon>Bacillota</taxon>
        <taxon>Bacilli</taxon>
        <taxon>Bacillales</taxon>
        <taxon>Bacillaceae</taxon>
        <taxon>Bacillus</taxon>
        <taxon>Bacillus cereus group</taxon>
    </lineage>
</organism>
<evidence type="ECO:0000313" key="3">
    <source>
        <dbReference type="EMBL" id="SCB93743.1"/>
    </source>
</evidence>
<name>A0A1C4AGL4_BACTU</name>